<dbReference type="Proteomes" id="UP000620124">
    <property type="component" value="Unassembled WGS sequence"/>
</dbReference>
<gene>
    <name evidence="1" type="ORF">MVEN_00677700</name>
</gene>
<comment type="caution">
    <text evidence="1">The sequence shown here is derived from an EMBL/GenBank/DDBJ whole genome shotgun (WGS) entry which is preliminary data.</text>
</comment>
<evidence type="ECO:0000313" key="1">
    <source>
        <dbReference type="EMBL" id="KAF7363246.1"/>
    </source>
</evidence>
<evidence type="ECO:0000313" key="2">
    <source>
        <dbReference type="Proteomes" id="UP000620124"/>
    </source>
</evidence>
<name>A0A8H6YRY0_9AGAR</name>
<dbReference type="AlphaFoldDB" id="A0A8H6YRY0"/>
<keyword evidence="2" id="KW-1185">Reference proteome</keyword>
<accession>A0A8H6YRY0</accession>
<sequence length="120" mass="12883">MQNLTGDERRSLGKDAEAGTCWCSARFACLLRRGPRGAGPHPMEASGKRSGASISLLLLRESSARKVPLPHDTAACKSPAAPLNSSQCVKTMRTVYRLAADEMRDTAALIVQVLSVRHPP</sequence>
<dbReference type="EMBL" id="JACAZI010000004">
    <property type="protein sequence ID" value="KAF7363246.1"/>
    <property type="molecule type" value="Genomic_DNA"/>
</dbReference>
<reference evidence="1" key="1">
    <citation type="submission" date="2020-05" db="EMBL/GenBank/DDBJ databases">
        <title>Mycena genomes resolve the evolution of fungal bioluminescence.</title>
        <authorList>
            <person name="Tsai I.J."/>
        </authorList>
    </citation>
    <scope>NUCLEOTIDE SEQUENCE</scope>
    <source>
        <strain evidence="1">CCC161011</strain>
    </source>
</reference>
<organism evidence="1 2">
    <name type="scientific">Mycena venus</name>
    <dbReference type="NCBI Taxonomy" id="2733690"/>
    <lineage>
        <taxon>Eukaryota</taxon>
        <taxon>Fungi</taxon>
        <taxon>Dikarya</taxon>
        <taxon>Basidiomycota</taxon>
        <taxon>Agaricomycotina</taxon>
        <taxon>Agaricomycetes</taxon>
        <taxon>Agaricomycetidae</taxon>
        <taxon>Agaricales</taxon>
        <taxon>Marasmiineae</taxon>
        <taxon>Mycenaceae</taxon>
        <taxon>Mycena</taxon>
    </lineage>
</organism>
<proteinExistence type="predicted"/>
<protein>
    <submittedName>
        <fullName evidence="1">Uncharacterized protein</fullName>
    </submittedName>
</protein>